<sequence>MIKLESVNQPVTLSPETLVHNENSTQSMAKCLKNVTQLTDLPAEIILSITKSLNAIEYSHLRATCSHFFDQLISISDMEKSLDGMGNGRRKQRIERMLDEKVILPLLRQSSHEVLEVLSNISDWSVEEGYNQFLRVCLPAINGVPPRVITKLIMSFKRKLYKLPPERQFSFLLPVDCFQYFSDMRFFCL</sequence>
<feature type="domain" description="F-box" evidence="1">
    <location>
        <begin position="35"/>
        <end position="82"/>
    </location>
</feature>
<dbReference type="AlphaFoldDB" id="A0AAU7Q514"/>
<protein>
    <recommendedName>
        <fullName evidence="1">F-box domain-containing protein</fullName>
    </recommendedName>
</protein>
<name>A0AAU7Q514_9GAMM</name>
<gene>
    <name evidence="2" type="ORF">ABK905_14215</name>
</gene>
<proteinExistence type="predicted"/>
<evidence type="ECO:0000313" key="2">
    <source>
        <dbReference type="EMBL" id="XBS68035.1"/>
    </source>
</evidence>
<evidence type="ECO:0000259" key="1">
    <source>
        <dbReference type="PROSITE" id="PS50181"/>
    </source>
</evidence>
<organism evidence="2">
    <name type="scientific">Acerihabitans sp. KWT182</name>
    <dbReference type="NCBI Taxonomy" id="3157919"/>
    <lineage>
        <taxon>Bacteria</taxon>
        <taxon>Pseudomonadati</taxon>
        <taxon>Pseudomonadota</taxon>
        <taxon>Gammaproteobacteria</taxon>
        <taxon>Enterobacterales</taxon>
        <taxon>Pectobacteriaceae</taxon>
        <taxon>Acerihabitans</taxon>
    </lineage>
</organism>
<reference evidence="2" key="1">
    <citation type="submission" date="2024-06" db="EMBL/GenBank/DDBJ databases">
        <authorList>
            <person name="Coelho C."/>
            <person name="Bento M."/>
            <person name="Garcia E."/>
            <person name="Camelo A."/>
            <person name="Brandao I."/>
            <person name="Espirito Santo C."/>
            <person name="Trovao J."/>
            <person name="Verissimo A."/>
            <person name="Costa J."/>
            <person name="Tiago I."/>
        </authorList>
    </citation>
    <scope>NUCLEOTIDE SEQUENCE</scope>
    <source>
        <strain evidence="2">KWT182</strain>
    </source>
</reference>
<dbReference type="InterPro" id="IPR001810">
    <property type="entry name" value="F-box_dom"/>
</dbReference>
<accession>A0AAU7Q514</accession>
<dbReference type="EMBL" id="CP157947">
    <property type="protein sequence ID" value="XBS68035.1"/>
    <property type="molecule type" value="Genomic_DNA"/>
</dbReference>
<dbReference type="PROSITE" id="PS50181">
    <property type="entry name" value="FBOX"/>
    <property type="match status" value="1"/>
</dbReference>